<sequence length="324" mass="36176">MFYQTWHQSLHFAVTHQIFSNEEQFIMTLREENTVWVSEPLQWHYEGDPEETKLAFAKASLFLAHALDTHLPSLSGPFKPQAAPPAIDAKVKVNAPGSNKGSPEPSALPSSHPMTLRSVTKKMLEKALPSVPGEIVFGAKGIHTLTLKLTAMSPHRYPCRQKPLYALALFSEKLGLSALYKGQFEGENVFIKMVVDDENSEQSLIREFYLYSVLSSLQGVLIPKCIGLFRVDKSTQILVTSDCGVRLKSFKQLDDIQSQALLKSVRQIHALRVCHNDLAPRNVVQDDKGKLTIVDFGLGENSHRCDGDCLEILDLETQLGEHLL</sequence>
<organism>
    <name type="scientific">Serpula lacrymans var. lacrymans (strain S7.9)</name>
    <name type="common">Dry rot fungus</name>
    <dbReference type="NCBI Taxonomy" id="578457"/>
    <lineage>
        <taxon>Eukaryota</taxon>
        <taxon>Fungi</taxon>
        <taxon>Dikarya</taxon>
        <taxon>Basidiomycota</taxon>
        <taxon>Agaricomycotina</taxon>
        <taxon>Agaricomycetes</taxon>
        <taxon>Agaricomycetidae</taxon>
        <taxon>Boletales</taxon>
        <taxon>Coniophorineae</taxon>
        <taxon>Serpulaceae</taxon>
        <taxon>Serpula</taxon>
    </lineage>
</organism>
<protein>
    <recommendedName>
        <fullName evidence="2">Protein kinase domain-containing protein</fullName>
    </recommendedName>
</protein>
<dbReference type="GeneID" id="18812270"/>
<evidence type="ECO:0000259" key="2">
    <source>
        <dbReference type="PROSITE" id="PS50011"/>
    </source>
</evidence>
<dbReference type="PANTHER" id="PTHR37171">
    <property type="entry name" value="SERINE/THREONINE-PROTEIN KINASE YRZF-RELATED"/>
    <property type="match status" value="1"/>
</dbReference>
<accession>F8PDS4</accession>
<dbReference type="Gene3D" id="1.10.510.10">
    <property type="entry name" value="Transferase(Phosphotransferase) domain 1"/>
    <property type="match status" value="1"/>
</dbReference>
<dbReference type="AlphaFoldDB" id="F8PDS4"/>
<dbReference type="OrthoDB" id="2523927at2759"/>
<dbReference type="InterPro" id="IPR001245">
    <property type="entry name" value="Ser-Thr/Tyr_kinase_cat_dom"/>
</dbReference>
<dbReference type="Proteomes" id="UP000008064">
    <property type="component" value="Unassembled WGS sequence"/>
</dbReference>
<dbReference type="InterPro" id="IPR052396">
    <property type="entry name" value="Meiotic_Drive_Suppr_Kinase"/>
</dbReference>
<dbReference type="PANTHER" id="PTHR37171:SF1">
    <property type="entry name" value="SERINE_THREONINE-PROTEIN KINASE YRZF-RELATED"/>
    <property type="match status" value="1"/>
</dbReference>
<dbReference type="GO" id="GO:0004672">
    <property type="term" value="F:protein kinase activity"/>
    <property type="evidence" value="ECO:0007669"/>
    <property type="project" value="InterPro"/>
</dbReference>
<name>F8PDS4_SERL9</name>
<proteinExistence type="predicted"/>
<dbReference type="InterPro" id="IPR011009">
    <property type="entry name" value="Kinase-like_dom_sf"/>
</dbReference>
<dbReference type="Pfam" id="PF07714">
    <property type="entry name" value="PK_Tyr_Ser-Thr"/>
    <property type="match status" value="1"/>
</dbReference>
<feature type="domain" description="Protein kinase" evidence="2">
    <location>
        <begin position="165"/>
        <end position="324"/>
    </location>
</feature>
<dbReference type="KEGG" id="sla:SERLADRAFT_403708"/>
<feature type="region of interest" description="Disordered" evidence="1">
    <location>
        <begin position="92"/>
        <end position="113"/>
    </location>
</feature>
<reference evidence="3" key="1">
    <citation type="submission" date="2011-04" db="EMBL/GenBank/DDBJ databases">
        <title>Evolution of plant cell wall degrading machinery underlies the functional diversity of forest fungi.</title>
        <authorList>
            <consortium name="US DOE Joint Genome Institute (JGI-PGF)"/>
            <person name="Eastwood D.C."/>
            <person name="Floudas D."/>
            <person name="Binder M."/>
            <person name="Majcherczyk A."/>
            <person name="Schneider P."/>
            <person name="Aerts A."/>
            <person name="Asiegbu F.O."/>
            <person name="Baker S.E."/>
            <person name="Barry K."/>
            <person name="Bendiksby M."/>
            <person name="Blumentritt M."/>
            <person name="Coutinho P.M."/>
            <person name="Cullen D."/>
            <person name="Cullen D."/>
            <person name="Gathman A."/>
            <person name="Goodell B."/>
            <person name="Henrissat B."/>
            <person name="Ihrmark K."/>
            <person name="Kauserud H."/>
            <person name="Kohler A."/>
            <person name="LaButti K."/>
            <person name="Lapidus A."/>
            <person name="Lavin J.L."/>
            <person name="Lee Y.-H."/>
            <person name="Lindquist E."/>
            <person name="Lilly W."/>
            <person name="Lucas S."/>
            <person name="Morin E."/>
            <person name="Murat C."/>
            <person name="Oguiza J.A."/>
            <person name="Park J."/>
            <person name="Pisabarro A.G."/>
            <person name="Riley R."/>
            <person name="Rosling A."/>
            <person name="Salamov A."/>
            <person name="Schmidt O."/>
            <person name="Schmutz J."/>
            <person name="Skrede I."/>
            <person name="Stenlid J."/>
            <person name="Wiebenga A."/>
            <person name="Xie X."/>
            <person name="Kues U."/>
            <person name="Hibbett D.S."/>
            <person name="Hoffmeister D."/>
            <person name="Hogberg N."/>
            <person name="Martin F."/>
            <person name="Grigoriev I.V."/>
            <person name="Watkinson S.C."/>
        </authorList>
    </citation>
    <scope>NUCLEOTIDE SEQUENCE</scope>
    <source>
        <strain evidence="3">S7.9</strain>
    </source>
</reference>
<dbReference type="GO" id="GO:0005524">
    <property type="term" value="F:ATP binding"/>
    <property type="evidence" value="ECO:0007669"/>
    <property type="project" value="InterPro"/>
</dbReference>
<dbReference type="InterPro" id="IPR000719">
    <property type="entry name" value="Prot_kinase_dom"/>
</dbReference>
<evidence type="ECO:0000313" key="3">
    <source>
        <dbReference type="EMBL" id="EGO18894.1"/>
    </source>
</evidence>
<evidence type="ECO:0000256" key="1">
    <source>
        <dbReference type="SAM" id="MobiDB-lite"/>
    </source>
</evidence>
<dbReference type="HOGENOM" id="CLU_918784_0_0_1"/>
<gene>
    <name evidence="3" type="ORF">SERLADRAFT_403708</name>
</gene>
<dbReference type="PROSITE" id="PS50011">
    <property type="entry name" value="PROTEIN_KINASE_DOM"/>
    <property type="match status" value="1"/>
</dbReference>
<dbReference type="SUPFAM" id="SSF56112">
    <property type="entry name" value="Protein kinase-like (PK-like)"/>
    <property type="match status" value="1"/>
</dbReference>
<dbReference type="RefSeq" id="XP_007324547.1">
    <property type="nucleotide sequence ID" value="XM_007324485.1"/>
</dbReference>
<dbReference type="EMBL" id="GL945446">
    <property type="protein sequence ID" value="EGO18894.1"/>
    <property type="molecule type" value="Genomic_DNA"/>
</dbReference>